<dbReference type="Gene3D" id="3.20.20.80">
    <property type="entry name" value="Glycosidases"/>
    <property type="match status" value="1"/>
</dbReference>
<dbReference type="PANTHER" id="PTHR32227">
    <property type="entry name" value="GLUCAN ENDO-1,3-BETA-GLUCOSIDASE BG1-RELATED-RELATED"/>
    <property type="match status" value="1"/>
</dbReference>
<dbReference type="GO" id="GO:0005975">
    <property type="term" value="P:carbohydrate metabolic process"/>
    <property type="evidence" value="ECO:0007669"/>
    <property type="project" value="InterPro"/>
</dbReference>
<keyword evidence="6" id="KW-0732">Signal</keyword>
<dbReference type="InterPro" id="IPR017853">
    <property type="entry name" value="GH"/>
</dbReference>
<protein>
    <submittedName>
        <fullName evidence="7">Glucan endo-1,3-beta-D-glucosidase</fullName>
        <ecNumber evidence="7">3.2.1.39</ecNumber>
    </submittedName>
</protein>
<dbReference type="PROSITE" id="PS00587">
    <property type="entry name" value="GLYCOSYL_HYDROL_F17"/>
    <property type="match status" value="1"/>
</dbReference>
<gene>
    <name evidence="7" type="ORF">CDL12_24760</name>
</gene>
<keyword evidence="3 5" id="KW-0326">Glycosidase</keyword>
<keyword evidence="8" id="KW-1185">Reference proteome</keyword>
<dbReference type="GO" id="GO:0042973">
    <property type="term" value="F:glucan endo-1,3-beta-D-glucosidase activity"/>
    <property type="evidence" value="ECO:0007669"/>
    <property type="project" value="UniProtKB-EC"/>
</dbReference>
<evidence type="ECO:0000313" key="8">
    <source>
        <dbReference type="Proteomes" id="UP000231279"/>
    </source>
</evidence>
<evidence type="ECO:0000256" key="4">
    <source>
        <dbReference type="RuleBase" id="RU004335"/>
    </source>
</evidence>
<evidence type="ECO:0000256" key="2">
    <source>
        <dbReference type="ARBA" id="ARBA00022801"/>
    </source>
</evidence>
<evidence type="ECO:0000256" key="6">
    <source>
        <dbReference type="SAM" id="SignalP"/>
    </source>
</evidence>
<dbReference type="Proteomes" id="UP000231279">
    <property type="component" value="Unassembled WGS sequence"/>
</dbReference>
<dbReference type="EMBL" id="NKXS01005797">
    <property type="protein sequence ID" value="PIN02724.1"/>
    <property type="molecule type" value="Genomic_DNA"/>
</dbReference>
<dbReference type="FunFam" id="3.20.20.80:FF:000010">
    <property type="entry name" value="glucan endo-1,3-beta-glucosidase, basic"/>
    <property type="match status" value="1"/>
</dbReference>
<dbReference type="EC" id="3.2.1.39" evidence="7"/>
<dbReference type="InterPro" id="IPR044965">
    <property type="entry name" value="Glyco_hydro_17_plant"/>
</dbReference>
<name>A0A2G9GBQ1_9LAMI</name>
<dbReference type="AlphaFoldDB" id="A0A2G9GBQ1"/>
<sequence>MGNMVDQFQPAMAIFCLLILFTLDFTVAQTGVCYGRDGNNLPSPGDVVALYNQNNIRRMRIYNPDQPTLQALRGSNIEVILGVPNTDLENVAASQANANTWVQNNIRNYPNVRFRYIAVGNEVSPLRDTSRYVRFVLPALQNIQIAISNAGLGNQIKVSTAIETGVLGNSYPPADGVFRSDVTSYLNPIIRFLANNGAPLLVNVYPYFSYIGNKGSIDIQYALFQSDGITVPGGIRYQNLFYALVDATYAALEKSGGSSLEIVVSESGWPSAGGDSATLDNERIYITNLIQRVKTGTPKRPNRPIETYIFAMFDENQKGGAESEKHFGIFSPNRQPKFQFSFN</sequence>
<reference evidence="8" key="1">
    <citation type="journal article" date="2018" name="Gigascience">
        <title>Genome assembly of the Pink Ipe (Handroanthus impetiginosus, Bignoniaceae), a highly valued, ecologically keystone Neotropical timber forest tree.</title>
        <authorList>
            <person name="Silva-Junior O.B."/>
            <person name="Grattapaglia D."/>
            <person name="Novaes E."/>
            <person name="Collevatti R.G."/>
        </authorList>
    </citation>
    <scope>NUCLEOTIDE SEQUENCE [LARGE SCALE GENOMIC DNA]</scope>
    <source>
        <strain evidence="8">cv. UFG-1</strain>
    </source>
</reference>
<dbReference type="STRING" id="429701.A0A2G9GBQ1"/>
<evidence type="ECO:0000256" key="1">
    <source>
        <dbReference type="ARBA" id="ARBA00008773"/>
    </source>
</evidence>
<comment type="similarity">
    <text evidence="1 4">Belongs to the glycosyl hydrolase 17 family.</text>
</comment>
<proteinExistence type="inferred from homology"/>
<keyword evidence="2 5" id="KW-0378">Hydrolase</keyword>
<accession>A0A2G9GBQ1</accession>
<evidence type="ECO:0000256" key="3">
    <source>
        <dbReference type="ARBA" id="ARBA00023295"/>
    </source>
</evidence>
<dbReference type="InterPro" id="IPR000490">
    <property type="entry name" value="Glyco_hydro_17"/>
</dbReference>
<comment type="caution">
    <text evidence="7">The sequence shown here is derived from an EMBL/GenBank/DDBJ whole genome shotgun (WGS) entry which is preliminary data.</text>
</comment>
<feature type="signal peptide" evidence="6">
    <location>
        <begin position="1"/>
        <end position="28"/>
    </location>
</feature>
<feature type="chain" id="PRO_5013836274" evidence="6">
    <location>
        <begin position="29"/>
        <end position="343"/>
    </location>
</feature>
<dbReference type="OrthoDB" id="941679at2759"/>
<dbReference type="Pfam" id="PF00332">
    <property type="entry name" value="Glyco_hydro_17"/>
    <property type="match status" value="1"/>
</dbReference>
<dbReference type="SUPFAM" id="SSF51445">
    <property type="entry name" value="(Trans)glycosidases"/>
    <property type="match status" value="1"/>
</dbReference>
<evidence type="ECO:0000256" key="5">
    <source>
        <dbReference type="RuleBase" id="RU004336"/>
    </source>
</evidence>
<evidence type="ECO:0000313" key="7">
    <source>
        <dbReference type="EMBL" id="PIN02724.1"/>
    </source>
</evidence>
<organism evidence="7 8">
    <name type="scientific">Handroanthus impetiginosus</name>
    <dbReference type="NCBI Taxonomy" id="429701"/>
    <lineage>
        <taxon>Eukaryota</taxon>
        <taxon>Viridiplantae</taxon>
        <taxon>Streptophyta</taxon>
        <taxon>Embryophyta</taxon>
        <taxon>Tracheophyta</taxon>
        <taxon>Spermatophyta</taxon>
        <taxon>Magnoliopsida</taxon>
        <taxon>eudicotyledons</taxon>
        <taxon>Gunneridae</taxon>
        <taxon>Pentapetalae</taxon>
        <taxon>asterids</taxon>
        <taxon>lamiids</taxon>
        <taxon>Lamiales</taxon>
        <taxon>Bignoniaceae</taxon>
        <taxon>Crescentiina</taxon>
        <taxon>Tabebuia alliance</taxon>
        <taxon>Handroanthus</taxon>
    </lineage>
</organism>